<dbReference type="PRINTS" id="PR00039">
    <property type="entry name" value="HTHLYSR"/>
</dbReference>
<dbReference type="Gene3D" id="1.10.10.10">
    <property type="entry name" value="Winged helix-like DNA-binding domain superfamily/Winged helix DNA-binding domain"/>
    <property type="match status" value="1"/>
</dbReference>
<organism evidence="6 7">
    <name type="scientific">Bacillus badius</name>
    <dbReference type="NCBI Taxonomy" id="1455"/>
    <lineage>
        <taxon>Bacteria</taxon>
        <taxon>Bacillati</taxon>
        <taxon>Bacillota</taxon>
        <taxon>Bacilli</taxon>
        <taxon>Bacillales</taxon>
        <taxon>Bacillaceae</taxon>
        <taxon>Pseudobacillus</taxon>
    </lineage>
</organism>
<dbReference type="Pfam" id="PF03466">
    <property type="entry name" value="LysR_substrate"/>
    <property type="match status" value="1"/>
</dbReference>
<sequence>MEIRQLYYFIAIAEKRTFTEAASALHISQPSLSTAIKKLENELGLTLLDRSNREVQLTKEGEIFYQKAKKLIDHFEHVTDEMKRLRENGPMELSLGMIESAKYWVPKVLSLFKAEHNDVRIQLMDILSLTDVEKALNNFEIHAAITNQYIDNEEIEAIPIYEERLVALLPGNHPLKNASSLVIEDLNEEPFIICKEGFQTRIDILNAFKKSGVKPNIQFEVERFEISCRLVEEGMGATILPENYVKFDRQASFHVKTLEDPNLSRMVYLAFNKNSYLPPLVLRFMSLVNAFFNGKVNAL</sequence>
<evidence type="ECO:0000313" key="6">
    <source>
        <dbReference type="EMBL" id="KIL79394.1"/>
    </source>
</evidence>
<dbReference type="InterPro" id="IPR050950">
    <property type="entry name" value="HTH-type_LysR_regulators"/>
</dbReference>
<keyword evidence="3" id="KW-0238">DNA-binding</keyword>
<dbReference type="Gene3D" id="3.40.190.290">
    <property type="match status" value="1"/>
</dbReference>
<dbReference type="InterPro" id="IPR036390">
    <property type="entry name" value="WH_DNA-bd_sf"/>
</dbReference>
<evidence type="ECO:0000259" key="5">
    <source>
        <dbReference type="PROSITE" id="PS50931"/>
    </source>
</evidence>
<comment type="caution">
    <text evidence="6">The sequence shown here is derived from an EMBL/GenBank/DDBJ whole genome shotgun (WGS) entry which is preliminary data.</text>
</comment>
<evidence type="ECO:0000256" key="4">
    <source>
        <dbReference type="ARBA" id="ARBA00023163"/>
    </source>
</evidence>
<gene>
    <name evidence="6" type="ORF">SD77_3260</name>
</gene>
<dbReference type="CDD" id="cd05466">
    <property type="entry name" value="PBP2_LTTR_substrate"/>
    <property type="match status" value="1"/>
</dbReference>
<keyword evidence="4" id="KW-0804">Transcription</keyword>
<dbReference type="PROSITE" id="PS50931">
    <property type="entry name" value="HTH_LYSR"/>
    <property type="match status" value="1"/>
</dbReference>
<proteinExistence type="inferred from homology"/>
<dbReference type="InterPro" id="IPR005119">
    <property type="entry name" value="LysR_subst-bd"/>
</dbReference>
<dbReference type="InterPro" id="IPR000847">
    <property type="entry name" value="LysR_HTH_N"/>
</dbReference>
<evidence type="ECO:0000256" key="2">
    <source>
        <dbReference type="ARBA" id="ARBA00023015"/>
    </source>
</evidence>
<dbReference type="SUPFAM" id="SSF53850">
    <property type="entry name" value="Periplasmic binding protein-like II"/>
    <property type="match status" value="1"/>
</dbReference>
<dbReference type="PANTHER" id="PTHR30419">
    <property type="entry name" value="HTH-TYPE TRANSCRIPTIONAL REGULATOR YBHD"/>
    <property type="match status" value="1"/>
</dbReference>
<keyword evidence="2" id="KW-0805">Transcription regulation</keyword>
<dbReference type="EMBL" id="JXLP01000003">
    <property type="protein sequence ID" value="KIL79394.1"/>
    <property type="molecule type" value="Genomic_DNA"/>
</dbReference>
<dbReference type="Pfam" id="PF00126">
    <property type="entry name" value="HTH_1"/>
    <property type="match status" value="1"/>
</dbReference>
<evidence type="ECO:0000256" key="1">
    <source>
        <dbReference type="ARBA" id="ARBA00009437"/>
    </source>
</evidence>
<protein>
    <submittedName>
        <fullName evidence="6">Aromatic hydrocarbon utilization transcriptional regulator CatR (LysR family)</fullName>
    </submittedName>
</protein>
<dbReference type="SUPFAM" id="SSF46785">
    <property type="entry name" value="Winged helix' DNA-binding domain"/>
    <property type="match status" value="1"/>
</dbReference>
<evidence type="ECO:0000256" key="3">
    <source>
        <dbReference type="ARBA" id="ARBA00023125"/>
    </source>
</evidence>
<comment type="similarity">
    <text evidence="1">Belongs to the LysR transcriptional regulatory family.</text>
</comment>
<feature type="domain" description="HTH lysR-type" evidence="5">
    <location>
        <begin position="1"/>
        <end position="58"/>
    </location>
</feature>
<reference evidence="6 7" key="1">
    <citation type="submission" date="2015-01" db="EMBL/GenBank/DDBJ databases">
        <title>Genome Assembly of Bacillus badius MTCC 1458.</title>
        <authorList>
            <person name="Verma A."/>
            <person name="Khatri I."/>
            <person name="Mual P."/>
            <person name="Subramanian S."/>
            <person name="Krishnamurthi S."/>
        </authorList>
    </citation>
    <scope>NUCLEOTIDE SEQUENCE [LARGE SCALE GENOMIC DNA]</scope>
    <source>
        <strain evidence="6 7">MTCC 1458</strain>
    </source>
</reference>
<dbReference type="InterPro" id="IPR036388">
    <property type="entry name" value="WH-like_DNA-bd_sf"/>
</dbReference>
<keyword evidence="7" id="KW-1185">Reference proteome</keyword>
<dbReference type="Proteomes" id="UP000031982">
    <property type="component" value="Unassembled WGS sequence"/>
</dbReference>
<accession>A0ABR5AXD0</accession>
<evidence type="ECO:0000313" key="7">
    <source>
        <dbReference type="Proteomes" id="UP000031982"/>
    </source>
</evidence>
<dbReference type="RefSeq" id="WP_041094606.1">
    <property type="nucleotide sequence ID" value="NZ_JARTHD010000018.1"/>
</dbReference>
<name>A0ABR5AXD0_BACBA</name>